<evidence type="ECO:0000259" key="2">
    <source>
        <dbReference type="PROSITE" id="PS51352"/>
    </source>
</evidence>
<protein>
    <submittedName>
        <fullName evidence="5">Thioredoxin domain-containing protein</fullName>
    </submittedName>
</protein>
<dbReference type="EMBL" id="CAMXCT020001306">
    <property type="protein sequence ID" value="CAL1142217.1"/>
    <property type="molecule type" value="Genomic_DNA"/>
</dbReference>
<dbReference type="GO" id="GO:0034976">
    <property type="term" value="P:response to endoplasmic reticulum stress"/>
    <property type="evidence" value="ECO:0007669"/>
    <property type="project" value="TreeGrafter"/>
</dbReference>
<organism evidence="3">
    <name type="scientific">Cladocopium goreaui</name>
    <dbReference type="NCBI Taxonomy" id="2562237"/>
    <lineage>
        <taxon>Eukaryota</taxon>
        <taxon>Sar</taxon>
        <taxon>Alveolata</taxon>
        <taxon>Dinophyceae</taxon>
        <taxon>Suessiales</taxon>
        <taxon>Symbiodiniaceae</taxon>
        <taxon>Cladocopium</taxon>
    </lineage>
</organism>
<sequence length="294" mass="33191">RITRDAKKSRWFEFPDLQGAADLPQLTLMLDPTASDFHNVYNVSIQVAESFSSEKLAVVLLRADFASALKSFKIKAGEIPTVVIVNWTNGIGQRPYQLYLHSQGEPGRLTVPELQGFGQMFLRGEVTQWFRSAPVVDDPVQHDSKSGALEIVGSQFQRLVIDDQKDVLVMFFAPWCGFSKRMQPRIDELARRTQQFYRYFAVLKIDDTRNDVDHPVMMRLTGYPFLAFFPAGKKAAAEQIRVDGRLLGDSEAWLQEAMTKLQPLATHSISLMSADAADGEQGLLTDAEERQEEF</sequence>
<reference evidence="3" key="1">
    <citation type="submission" date="2022-10" db="EMBL/GenBank/DDBJ databases">
        <authorList>
            <person name="Chen Y."/>
            <person name="Dougan E. K."/>
            <person name="Chan C."/>
            <person name="Rhodes N."/>
            <person name="Thang M."/>
        </authorList>
    </citation>
    <scope>NUCLEOTIDE SEQUENCE</scope>
</reference>
<dbReference type="AlphaFoldDB" id="A0A9P1CCV7"/>
<dbReference type="InterPro" id="IPR013766">
    <property type="entry name" value="Thioredoxin_domain"/>
</dbReference>
<dbReference type="PANTHER" id="PTHR18929">
    <property type="entry name" value="PROTEIN DISULFIDE ISOMERASE"/>
    <property type="match status" value="1"/>
</dbReference>
<dbReference type="OrthoDB" id="72053at2759"/>
<dbReference type="Proteomes" id="UP001152797">
    <property type="component" value="Unassembled WGS sequence"/>
</dbReference>
<accession>A0A9P1CCV7</accession>
<dbReference type="Gene3D" id="3.40.30.10">
    <property type="entry name" value="Glutaredoxin"/>
    <property type="match status" value="2"/>
</dbReference>
<evidence type="ECO:0000256" key="1">
    <source>
        <dbReference type="ARBA" id="ARBA00006347"/>
    </source>
</evidence>
<comment type="caution">
    <text evidence="3">The sequence shown here is derived from an EMBL/GenBank/DDBJ whole genome shotgun (WGS) entry which is preliminary data.</text>
</comment>
<dbReference type="GO" id="GO:0006457">
    <property type="term" value="P:protein folding"/>
    <property type="evidence" value="ECO:0007669"/>
    <property type="project" value="TreeGrafter"/>
</dbReference>
<dbReference type="EMBL" id="CAMXCT010001306">
    <property type="protein sequence ID" value="CAI3988842.1"/>
    <property type="molecule type" value="Genomic_DNA"/>
</dbReference>
<proteinExistence type="inferred from homology"/>
<dbReference type="EMBL" id="CAMXCT030001306">
    <property type="protein sequence ID" value="CAL4776154.1"/>
    <property type="molecule type" value="Genomic_DNA"/>
</dbReference>
<dbReference type="Pfam" id="PF00085">
    <property type="entry name" value="Thioredoxin"/>
    <property type="match status" value="1"/>
</dbReference>
<feature type="domain" description="Thioredoxin" evidence="2">
    <location>
        <begin position="127"/>
        <end position="263"/>
    </location>
</feature>
<feature type="non-terminal residue" evidence="3">
    <location>
        <position position="294"/>
    </location>
</feature>
<keyword evidence="6" id="KW-1185">Reference proteome</keyword>
<dbReference type="GO" id="GO:0005783">
    <property type="term" value="C:endoplasmic reticulum"/>
    <property type="evidence" value="ECO:0007669"/>
    <property type="project" value="TreeGrafter"/>
</dbReference>
<gene>
    <name evidence="3" type="ORF">C1SCF055_LOCUS15963</name>
</gene>
<dbReference type="GO" id="GO:0003756">
    <property type="term" value="F:protein disulfide isomerase activity"/>
    <property type="evidence" value="ECO:0007669"/>
    <property type="project" value="TreeGrafter"/>
</dbReference>
<evidence type="ECO:0000313" key="6">
    <source>
        <dbReference type="Proteomes" id="UP001152797"/>
    </source>
</evidence>
<evidence type="ECO:0000313" key="4">
    <source>
        <dbReference type="EMBL" id="CAL1142217.1"/>
    </source>
</evidence>
<dbReference type="PANTHER" id="PTHR18929:SF240">
    <property type="entry name" value="PROTEIN DISULFIDE-ISOMERASE"/>
    <property type="match status" value="1"/>
</dbReference>
<evidence type="ECO:0000313" key="3">
    <source>
        <dbReference type="EMBL" id="CAI3988842.1"/>
    </source>
</evidence>
<dbReference type="InterPro" id="IPR036249">
    <property type="entry name" value="Thioredoxin-like_sf"/>
</dbReference>
<evidence type="ECO:0000313" key="5">
    <source>
        <dbReference type="EMBL" id="CAL4776154.1"/>
    </source>
</evidence>
<dbReference type="PROSITE" id="PS51352">
    <property type="entry name" value="THIOREDOXIN_2"/>
    <property type="match status" value="1"/>
</dbReference>
<dbReference type="SUPFAM" id="SSF52833">
    <property type="entry name" value="Thioredoxin-like"/>
    <property type="match status" value="1"/>
</dbReference>
<name>A0A9P1CCV7_9DINO</name>
<comment type="similarity">
    <text evidence="1">Belongs to the protein disulfide isomerase family.</text>
</comment>
<reference evidence="4" key="2">
    <citation type="submission" date="2024-04" db="EMBL/GenBank/DDBJ databases">
        <authorList>
            <person name="Chen Y."/>
            <person name="Shah S."/>
            <person name="Dougan E. K."/>
            <person name="Thang M."/>
            <person name="Chan C."/>
        </authorList>
    </citation>
    <scope>NUCLEOTIDE SEQUENCE [LARGE SCALE GENOMIC DNA]</scope>
</reference>